<dbReference type="GO" id="GO:0030247">
    <property type="term" value="F:polysaccharide binding"/>
    <property type="evidence" value="ECO:0007669"/>
    <property type="project" value="InterPro"/>
</dbReference>
<dbReference type="PANTHER" id="PTHR33491">
    <property type="entry name" value="OSJNBA0016N04.9 PROTEIN"/>
    <property type="match status" value="1"/>
</dbReference>
<feature type="domain" description="Wall-associated receptor kinase galacturonan-binding" evidence="6">
    <location>
        <begin position="9"/>
        <end position="61"/>
    </location>
</feature>
<feature type="non-terminal residue" evidence="7">
    <location>
        <position position="1"/>
    </location>
</feature>
<evidence type="ECO:0000256" key="5">
    <source>
        <dbReference type="ARBA" id="ARBA00023136"/>
    </source>
</evidence>
<sequence length="83" mass="9078">VNGHSLRGCQTRCGNVSIEYPFGISTGCYYAGHDSFNLTCNETTNKLFSGKLQVINISHSGRAPHPQVLVIAGIQCGLSYYRR</sequence>
<keyword evidence="4" id="KW-1133">Transmembrane helix</keyword>
<evidence type="ECO:0000256" key="2">
    <source>
        <dbReference type="ARBA" id="ARBA00022692"/>
    </source>
</evidence>
<name>A0A816L0A0_BRANA</name>
<evidence type="ECO:0000256" key="3">
    <source>
        <dbReference type="ARBA" id="ARBA00022729"/>
    </source>
</evidence>
<accession>A0A816L0A0</accession>
<dbReference type="AlphaFoldDB" id="A0A816L0A0"/>
<evidence type="ECO:0000256" key="4">
    <source>
        <dbReference type="ARBA" id="ARBA00022989"/>
    </source>
</evidence>
<keyword evidence="5" id="KW-0472">Membrane</keyword>
<keyword evidence="3" id="KW-0732">Signal</keyword>
<keyword evidence="2" id="KW-0812">Transmembrane</keyword>
<dbReference type="InterPro" id="IPR025287">
    <property type="entry name" value="WAK_GUB"/>
</dbReference>
<dbReference type="EMBL" id="HG994369">
    <property type="protein sequence ID" value="CAF1927463.1"/>
    <property type="molecule type" value="Genomic_DNA"/>
</dbReference>
<evidence type="ECO:0000256" key="1">
    <source>
        <dbReference type="ARBA" id="ARBA00004167"/>
    </source>
</evidence>
<organism evidence="7">
    <name type="scientific">Brassica napus</name>
    <name type="common">Rape</name>
    <dbReference type="NCBI Taxonomy" id="3708"/>
    <lineage>
        <taxon>Eukaryota</taxon>
        <taxon>Viridiplantae</taxon>
        <taxon>Streptophyta</taxon>
        <taxon>Embryophyta</taxon>
        <taxon>Tracheophyta</taxon>
        <taxon>Spermatophyta</taxon>
        <taxon>Magnoliopsida</taxon>
        <taxon>eudicotyledons</taxon>
        <taxon>Gunneridae</taxon>
        <taxon>Pentapetalae</taxon>
        <taxon>rosids</taxon>
        <taxon>malvids</taxon>
        <taxon>Brassicales</taxon>
        <taxon>Brassicaceae</taxon>
        <taxon>Brassiceae</taxon>
        <taxon>Brassica</taxon>
    </lineage>
</organism>
<evidence type="ECO:0000313" key="8">
    <source>
        <dbReference type="EMBL" id="CAF1927463.1"/>
    </source>
</evidence>
<reference evidence="7" key="1">
    <citation type="submission" date="2021-01" db="EMBL/GenBank/DDBJ databases">
        <authorList>
            <consortium name="Genoscope - CEA"/>
            <person name="William W."/>
        </authorList>
    </citation>
    <scope>NUCLEOTIDE SEQUENCE</scope>
</reference>
<evidence type="ECO:0000259" key="6">
    <source>
        <dbReference type="Pfam" id="PF13947"/>
    </source>
</evidence>
<proteinExistence type="predicted"/>
<comment type="subcellular location">
    <subcellularLocation>
        <location evidence="1">Membrane</location>
        <topology evidence="1">Single-pass membrane protein</topology>
    </subcellularLocation>
</comment>
<evidence type="ECO:0000313" key="7">
    <source>
        <dbReference type="EMBL" id="CAF1927448.1"/>
    </source>
</evidence>
<dbReference type="GO" id="GO:0016020">
    <property type="term" value="C:membrane"/>
    <property type="evidence" value="ECO:0007669"/>
    <property type="project" value="UniProtKB-SubCell"/>
</dbReference>
<protein>
    <submittedName>
        <fullName evidence="7">(rape) hypothetical protein</fullName>
    </submittedName>
</protein>
<dbReference type="Pfam" id="PF13947">
    <property type="entry name" value="GUB_WAK_bind"/>
    <property type="match status" value="1"/>
</dbReference>
<dbReference type="Proteomes" id="UP001295469">
    <property type="component" value="Chromosome C05"/>
</dbReference>
<dbReference type="EMBL" id="HG994369">
    <property type="protein sequence ID" value="CAF1927448.1"/>
    <property type="molecule type" value="Genomic_DNA"/>
</dbReference>
<gene>
    <name evidence="7" type="ORF">DARMORV10_C05P20060.1</name>
    <name evidence="8" type="ORF">DARMORV10_C05P20100.1</name>
</gene>